<dbReference type="AlphaFoldDB" id="W7DMH2"/>
<reference evidence="3 4" key="1">
    <citation type="submission" date="2012-12" db="EMBL/GenBank/DDBJ databases">
        <title>Novel taxa of Listeriaceae from agricultural environments in the United States.</title>
        <authorList>
            <person name="den Bakker H.C."/>
            <person name="Allred A."/>
            <person name="Warchocki S."/>
            <person name="Wright E.M."/>
            <person name="Burrell A."/>
            <person name="Nightingale K.K."/>
            <person name="Kephart D."/>
            <person name="Wiedmann M."/>
        </authorList>
    </citation>
    <scope>NUCLEOTIDE SEQUENCE [LARGE SCALE GENOMIC DNA]</scope>
    <source>
        <strain evidence="3 4">FSL S10-1203</strain>
    </source>
</reference>
<gene>
    <name evidence="3" type="ORF">MCOL2_08556</name>
</gene>
<dbReference type="InterPro" id="IPR038233">
    <property type="entry name" value="Colicin_D/E5_nuclease"/>
</dbReference>
<dbReference type="GO" id="GO:0004540">
    <property type="term" value="F:RNA nuclease activity"/>
    <property type="evidence" value="ECO:0007669"/>
    <property type="project" value="InterPro"/>
</dbReference>
<dbReference type="EMBL" id="AODM01000027">
    <property type="protein sequence ID" value="EUJ57920.1"/>
    <property type="molecule type" value="Genomic_DNA"/>
</dbReference>
<feature type="compositionally biased region" description="Polar residues" evidence="1">
    <location>
        <begin position="7"/>
        <end position="31"/>
    </location>
</feature>
<evidence type="ECO:0000259" key="2">
    <source>
        <dbReference type="Pfam" id="PF12106"/>
    </source>
</evidence>
<dbReference type="Proteomes" id="UP000019241">
    <property type="component" value="Unassembled WGS sequence"/>
</dbReference>
<evidence type="ECO:0000313" key="3">
    <source>
        <dbReference type="EMBL" id="EUJ57920.1"/>
    </source>
</evidence>
<dbReference type="InterPro" id="IPR038234">
    <property type="entry name" value="Colicin_E5_C_sf"/>
</dbReference>
<dbReference type="Gene3D" id="3.30.2310.30">
    <property type="match status" value="1"/>
</dbReference>
<name>W7DMH2_9LIST</name>
<evidence type="ECO:0000313" key="4">
    <source>
        <dbReference type="Proteomes" id="UP000019241"/>
    </source>
</evidence>
<feature type="domain" description="Colicin E5 ribonuclease" evidence="2">
    <location>
        <begin position="1"/>
        <end position="68"/>
    </location>
</feature>
<sequence>MKKRGWTQASVKKLTNNPYTTRKSTNKATGNSATAYYDKKGNYVIVDNRTKEIVQVSNRYDKGWQPDASIIKPYKTKKNKRSVSTEYGYK</sequence>
<feature type="region of interest" description="Disordered" evidence="1">
    <location>
        <begin position="1"/>
        <end position="31"/>
    </location>
</feature>
<accession>W7DMH2</accession>
<organism evidence="3 4">
    <name type="scientific">Listeria fleischmannii FSL S10-1203</name>
    <dbReference type="NCBI Taxonomy" id="1265822"/>
    <lineage>
        <taxon>Bacteria</taxon>
        <taxon>Bacillati</taxon>
        <taxon>Bacillota</taxon>
        <taxon>Bacilli</taxon>
        <taxon>Bacillales</taxon>
        <taxon>Listeriaceae</taxon>
        <taxon>Listeria</taxon>
    </lineage>
</organism>
<dbReference type="InterPro" id="IPR021964">
    <property type="entry name" value="Colicin_E5_C"/>
</dbReference>
<protein>
    <recommendedName>
        <fullName evidence="2">Colicin E5 ribonuclease domain-containing protein</fullName>
    </recommendedName>
</protein>
<evidence type="ECO:0000256" key="1">
    <source>
        <dbReference type="SAM" id="MobiDB-lite"/>
    </source>
</evidence>
<dbReference type="SUPFAM" id="SSF102824">
    <property type="entry name" value="Colicin D/E5 nuclease domain"/>
    <property type="match status" value="1"/>
</dbReference>
<proteinExistence type="predicted"/>
<comment type="caution">
    <text evidence="3">The sequence shown here is derived from an EMBL/GenBank/DDBJ whole genome shotgun (WGS) entry which is preliminary data.</text>
</comment>
<dbReference type="Pfam" id="PF12106">
    <property type="entry name" value="Colicin_E5"/>
    <property type="match status" value="1"/>
</dbReference>